<keyword evidence="3" id="KW-1185">Reference proteome</keyword>
<feature type="region of interest" description="Disordered" evidence="1">
    <location>
        <begin position="303"/>
        <end position="341"/>
    </location>
</feature>
<protein>
    <submittedName>
        <fullName evidence="2">Uncharacterized protein</fullName>
    </submittedName>
</protein>
<feature type="compositionally biased region" description="Low complexity" evidence="1">
    <location>
        <begin position="172"/>
        <end position="188"/>
    </location>
</feature>
<feature type="compositionally biased region" description="Low complexity" evidence="1">
    <location>
        <begin position="306"/>
        <end position="341"/>
    </location>
</feature>
<name>A0ABP0UHL8_9BRYO</name>
<accession>A0ABP0UHL8</accession>
<evidence type="ECO:0000256" key="1">
    <source>
        <dbReference type="SAM" id="MobiDB-lite"/>
    </source>
</evidence>
<evidence type="ECO:0000313" key="2">
    <source>
        <dbReference type="EMBL" id="CAK9219498.1"/>
    </source>
</evidence>
<evidence type="ECO:0000313" key="3">
    <source>
        <dbReference type="Proteomes" id="UP001497512"/>
    </source>
</evidence>
<dbReference type="EMBL" id="OZ019895">
    <property type="protein sequence ID" value="CAK9219498.1"/>
    <property type="molecule type" value="Genomic_DNA"/>
</dbReference>
<gene>
    <name evidence="2" type="ORF">CSSPTR1EN2_LOCUS14567</name>
</gene>
<feature type="compositionally biased region" description="Polar residues" evidence="1">
    <location>
        <begin position="252"/>
        <end position="264"/>
    </location>
</feature>
<sequence>MEEPFFSVVRLPRSPARRRHFLYAAADPMSTEDSSRGCGFSSSGAAACFLSAPSSPARTRGGAYYLSPELEEAVSFGEVCAAIPFSWEEIPGTPLRNLGGSKCNSEGGEIDDQAFGGSFFSSASESAAARVDNIESSLGSTAASDRFSHSTDSEFESPAGVDAHPASAGGMSVTTSSGECSSSSSSSRSVEEAATGFEFKSDQPRGPVEAASSSPALSAASPPSSCMSTPDELFFKWRPVPILSLPPRLQRGLNQVSQTPSCNDSPAARGSSVAAGGDSISNSSRSSACRTWTSFNKQYRLTGRTSPFASSPAPGSPAAAPRSPCSRSGTNTKKTSSKPAAAATAASSILMNLFGTVSSTPRSTATSSNSEKQNILDSSSNIISISGATELQESTTTGGRRLDRRGHVRRLSRSVSPKSLGSTFKRGEMFKINRESYVVEEMQAEASTKKSGTKSSSCDSSFWSSTTLFGKNQKRSSSSTMSSITQLLRPSIFSTSPARREAAASVSPRIHGQYETVTSPATASTTKSNLPTQNFSKDTVEMTKSSTAAKKQQQQSSSGISNSSHSNNSPKEMNLKSKLAAAGEYRQADHRGGLRFMLFFRKVANKSSSSS</sequence>
<organism evidence="2 3">
    <name type="scientific">Sphagnum troendelagicum</name>
    <dbReference type="NCBI Taxonomy" id="128251"/>
    <lineage>
        <taxon>Eukaryota</taxon>
        <taxon>Viridiplantae</taxon>
        <taxon>Streptophyta</taxon>
        <taxon>Embryophyta</taxon>
        <taxon>Bryophyta</taxon>
        <taxon>Sphagnophytina</taxon>
        <taxon>Sphagnopsida</taxon>
        <taxon>Sphagnales</taxon>
        <taxon>Sphagnaceae</taxon>
        <taxon>Sphagnum</taxon>
    </lineage>
</organism>
<feature type="region of interest" description="Disordered" evidence="1">
    <location>
        <begin position="251"/>
        <end position="287"/>
    </location>
</feature>
<proteinExistence type="predicted"/>
<feature type="region of interest" description="Disordered" evidence="1">
    <location>
        <begin position="492"/>
        <end position="580"/>
    </location>
</feature>
<feature type="region of interest" description="Disordered" evidence="1">
    <location>
        <begin position="387"/>
        <end position="420"/>
    </location>
</feature>
<feature type="compositionally biased region" description="Polar residues" evidence="1">
    <location>
        <begin position="515"/>
        <end position="537"/>
    </location>
</feature>
<feature type="compositionally biased region" description="Low complexity" evidence="1">
    <location>
        <begin position="210"/>
        <end position="225"/>
    </location>
</feature>
<feature type="compositionally biased region" description="Low complexity" evidence="1">
    <location>
        <begin position="544"/>
        <end position="569"/>
    </location>
</feature>
<dbReference type="Proteomes" id="UP001497512">
    <property type="component" value="Chromosome 3"/>
</dbReference>
<feature type="compositionally biased region" description="Basic residues" evidence="1">
    <location>
        <begin position="402"/>
        <end position="412"/>
    </location>
</feature>
<reference evidence="2" key="1">
    <citation type="submission" date="2024-02" db="EMBL/GenBank/DDBJ databases">
        <authorList>
            <consortium name="ELIXIR-Norway"/>
            <consortium name="Elixir Norway"/>
        </authorList>
    </citation>
    <scope>NUCLEOTIDE SEQUENCE</scope>
</reference>
<feature type="region of interest" description="Disordered" evidence="1">
    <location>
        <begin position="139"/>
        <end position="230"/>
    </location>
</feature>